<sequence length="44" mass="5054">MYIDFAGDWPAYVSMAVFVLFMVYVIIKGHAKEETPVAKTEEKK</sequence>
<gene>
    <name evidence="2" type="ORF">Epro_0719</name>
</gene>
<keyword evidence="1" id="KW-0472">Membrane</keyword>
<feature type="transmembrane region" description="Helical" evidence="1">
    <location>
        <begin position="6"/>
        <end position="27"/>
    </location>
</feature>
<dbReference type="KEGG" id="epo:Epro_0719"/>
<proteinExistence type="predicted"/>
<reference evidence="2 3" key="1">
    <citation type="submission" date="2014-09" db="EMBL/GenBank/DDBJ databases">
        <title>Complete genome sequence of Endomicrobium proavitum.</title>
        <authorList>
            <person name="Zheng H."/>
        </authorList>
    </citation>
    <scope>NUCLEOTIDE SEQUENCE [LARGE SCALE GENOMIC DNA]</scope>
    <source>
        <strain evidence="2 3">Rsa215</strain>
    </source>
</reference>
<evidence type="ECO:0000256" key="1">
    <source>
        <dbReference type="SAM" id="Phobius"/>
    </source>
</evidence>
<protein>
    <submittedName>
        <fullName evidence="2">Uncharacterized protein</fullName>
    </submittedName>
</protein>
<dbReference type="Proteomes" id="UP000035337">
    <property type="component" value="Chromosome"/>
</dbReference>
<evidence type="ECO:0000313" key="2">
    <source>
        <dbReference type="EMBL" id="AKL98098.1"/>
    </source>
</evidence>
<keyword evidence="1" id="KW-1133">Transmembrane helix</keyword>
<dbReference type="EMBL" id="CP009498">
    <property type="protein sequence ID" value="AKL98098.1"/>
    <property type="molecule type" value="Genomic_DNA"/>
</dbReference>
<dbReference type="RefSeq" id="WP_272945913.1">
    <property type="nucleotide sequence ID" value="NZ_CP009498.1"/>
</dbReference>
<accession>A0A0G3WIG9</accession>
<organism evidence="2 3">
    <name type="scientific">Endomicrobium proavitum</name>
    <dbReference type="NCBI Taxonomy" id="1408281"/>
    <lineage>
        <taxon>Bacteria</taxon>
        <taxon>Pseudomonadati</taxon>
        <taxon>Elusimicrobiota</taxon>
        <taxon>Endomicrobiia</taxon>
        <taxon>Endomicrobiales</taxon>
        <taxon>Endomicrobiaceae</taxon>
        <taxon>Endomicrobium</taxon>
    </lineage>
</organism>
<dbReference type="AlphaFoldDB" id="A0A0G3WIG9"/>
<keyword evidence="1" id="KW-0812">Transmembrane</keyword>
<name>A0A0G3WIG9_9BACT</name>
<dbReference type="STRING" id="1408281.Epro_0719"/>
<evidence type="ECO:0000313" key="3">
    <source>
        <dbReference type="Proteomes" id="UP000035337"/>
    </source>
</evidence>
<keyword evidence="3" id="KW-1185">Reference proteome</keyword>